<dbReference type="GeneID" id="69808849"/>
<dbReference type="EMBL" id="JARAWC010000020">
    <property type="protein sequence ID" value="MDX2963273.1"/>
    <property type="molecule type" value="Genomic_DNA"/>
</dbReference>
<dbReference type="InterPro" id="IPR000073">
    <property type="entry name" value="AB_hydrolase_1"/>
</dbReference>
<evidence type="ECO:0000313" key="4">
    <source>
        <dbReference type="Proteomes" id="UP001272987"/>
    </source>
</evidence>
<dbReference type="Gene3D" id="3.40.50.1820">
    <property type="entry name" value="alpha/beta hydrolase"/>
    <property type="match status" value="1"/>
</dbReference>
<sequence>MSGQVRAAVVVLHGGAVNDVRPSRDRQLAALRMRPVARALGAAVGEDVLVTRVRYRVRGWNGVQADPVRDTLGTLDDLAERYGDVPTVLVGHSMGGRAALHAAGHPLVHAVVGLAPWWPPGEPVDQLAGRRVVALHGDRDHITSATETAELIRRAQGIAVRADLALVTGGDHAMLRRYRVWQRTTTALVAHLVDPAGSPDPLPADLLPTSWNA</sequence>
<dbReference type="EMBL" id="JARAWP010000016">
    <property type="protein sequence ID" value="MDX3021509.1"/>
    <property type="molecule type" value="Genomic_DNA"/>
</dbReference>
<gene>
    <name evidence="2" type="ORF">PV399_26655</name>
    <name evidence="3" type="ORF">PV666_26975</name>
</gene>
<evidence type="ECO:0000313" key="2">
    <source>
        <dbReference type="EMBL" id="MDX2963273.1"/>
    </source>
</evidence>
<comment type="caution">
    <text evidence="2">The sequence shown here is derived from an EMBL/GenBank/DDBJ whole genome shotgun (WGS) entry which is preliminary data.</text>
</comment>
<evidence type="ECO:0000313" key="3">
    <source>
        <dbReference type="EMBL" id="MDX3021509.1"/>
    </source>
</evidence>
<proteinExistence type="predicted"/>
<feature type="domain" description="AB hydrolase-1" evidence="1">
    <location>
        <begin position="9"/>
        <end position="193"/>
    </location>
</feature>
<dbReference type="AlphaFoldDB" id="A0AAP6EHW4"/>
<reference evidence="2 4" key="1">
    <citation type="journal article" date="2023" name="Microb. Genom.">
        <title>Mesoterricola silvestris gen. nov., sp. nov., Mesoterricola sediminis sp. nov., Geothrix oryzae sp. nov., Geothrix edaphica sp. nov., Geothrix rubra sp. nov., and Geothrix limicola sp. nov., six novel members of Acidobacteriota isolated from soils.</title>
        <authorList>
            <person name="Weisberg A.J."/>
            <person name="Pearce E."/>
            <person name="Kramer C.G."/>
            <person name="Chang J.H."/>
            <person name="Clarke C.R."/>
        </authorList>
    </citation>
    <scope>NUCLEOTIDE SEQUENCE</scope>
    <source>
        <strain evidence="3 4">NB05-1H</strain>
        <strain evidence="2">NRRL_B-16521</strain>
    </source>
</reference>
<dbReference type="Proteomes" id="UP001282288">
    <property type="component" value="Unassembled WGS sequence"/>
</dbReference>
<organism evidence="2 5">
    <name type="scientific">Streptomyces acidiscabies</name>
    <dbReference type="NCBI Taxonomy" id="42234"/>
    <lineage>
        <taxon>Bacteria</taxon>
        <taxon>Bacillati</taxon>
        <taxon>Actinomycetota</taxon>
        <taxon>Actinomycetes</taxon>
        <taxon>Kitasatosporales</taxon>
        <taxon>Streptomycetaceae</taxon>
        <taxon>Streptomyces</taxon>
    </lineage>
</organism>
<accession>A0AAP6EHW4</accession>
<protein>
    <submittedName>
        <fullName evidence="2">Alpha/beta fold hydrolase</fullName>
    </submittedName>
</protein>
<dbReference type="Pfam" id="PF12697">
    <property type="entry name" value="Abhydrolase_6"/>
    <property type="match status" value="1"/>
</dbReference>
<dbReference type="RefSeq" id="WP_010355997.1">
    <property type="nucleotide sequence ID" value="NZ_CP122369.1"/>
</dbReference>
<dbReference type="InterPro" id="IPR029058">
    <property type="entry name" value="AB_hydrolase_fold"/>
</dbReference>
<evidence type="ECO:0000313" key="5">
    <source>
        <dbReference type="Proteomes" id="UP001282288"/>
    </source>
</evidence>
<name>A0AAP6EHW4_9ACTN</name>
<evidence type="ECO:0000259" key="1">
    <source>
        <dbReference type="Pfam" id="PF12697"/>
    </source>
</evidence>
<dbReference type="Proteomes" id="UP001272987">
    <property type="component" value="Unassembled WGS sequence"/>
</dbReference>
<keyword evidence="4" id="KW-1185">Reference proteome</keyword>
<dbReference type="SUPFAM" id="SSF53474">
    <property type="entry name" value="alpha/beta-Hydrolases"/>
    <property type="match status" value="1"/>
</dbReference>
<dbReference type="GO" id="GO:0016787">
    <property type="term" value="F:hydrolase activity"/>
    <property type="evidence" value="ECO:0007669"/>
    <property type="project" value="UniProtKB-KW"/>
</dbReference>
<keyword evidence="2" id="KW-0378">Hydrolase</keyword>